<dbReference type="EMBL" id="UOEH01000167">
    <property type="protein sequence ID" value="VAV95462.1"/>
    <property type="molecule type" value="Genomic_DNA"/>
</dbReference>
<evidence type="ECO:0000259" key="2">
    <source>
        <dbReference type="Pfam" id="PF00487"/>
    </source>
</evidence>
<feature type="transmembrane region" description="Helical" evidence="1">
    <location>
        <begin position="164"/>
        <end position="183"/>
    </location>
</feature>
<dbReference type="InterPro" id="IPR012171">
    <property type="entry name" value="Fatty_acid_desaturase"/>
</dbReference>
<feature type="transmembrane region" description="Helical" evidence="1">
    <location>
        <begin position="105"/>
        <end position="121"/>
    </location>
</feature>
<organism evidence="3">
    <name type="scientific">hydrothermal vent metagenome</name>
    <dbReference type="NCBI Taxonomy" id="652676"/>
    <lineage>
        <taxon>unclassified sequences</taxon>
        <taxon>metagenomes</taxon>
        <taxon>ecological metagenomes</taxon>
    </lineage>
</organism>
<dbReference type="GO" id="GO:0016717">
    <property type="term" value="F:oxidoreductase activity, acting on paired donors, with oxidation of a pair of donors resulting in the reduction of molecular oxygen to two molecules of water"/>
    <property type="evidence" value="ECO:0007669"/>
    <property type="project" value="TreeGrafter"/>
</dbReference>
<feature type="transmembrane region" description="Helical" evidence="1">
    <location>
        <begin position="211"/>
        <end position="229"/>
    </location>
</feature>
<feature type="domain" description="Fatty acid desaturase" evidence="2">
    <location>
        <begin position="67"/>
        <end position="322"/>
    </location>
</feature>
<dbReference type="GO" id="GO:0016020">
    <property type="term" value="C:membrane"/>
    <property type="evidence" value="ECO:0007669"/>
    <property type="project" value="TreeGrafter"/>
</dbReference>
<feature type="transmembrane region" description="Helical" evidence="1">
    <location>
        <begin position="235"/>
        <end position="254"/>
    </location>
</feature>
<dbReference type="PANTHER" id="PTHR19353:SF73">
    <property type="entry name" value="FATTY ACID DESATURASE"/>
    <property type="match status" value="1"/>
</dbReference>
<keyword evidence="1" id="KW-1133">Transmembrane helix</keyword>
<dbReference type="GO" id="GO:0006629">
    <property type="term" value="P:lipid metabolic process"/>
    <property type="evidence" value="ECO:0007669"/>
    <property type="project" value="InterPro"/>
</dbReference>
<sequence length="357" mass="39817">MSKPVRTPSAPAVASLNQTDAFARISDHCQHFRGAAPTRSIGQLVLNLSLYGGLIAAMYGLVAIGAWWASLLLSIPASGILMRLFIIQHDCGHGAFFKSKRANHAVGWLISVLSFTPYGYWRDAHNRHHANSGNLTKRGMGGVDTLTVEEFQRLTPRNKALYKFYRHPLTLLVFGPPIYFLLLQRLPMNAGPMPYTEVYFGMKGPRIWQSVMLLNLALVVFYGGLAFLFGGLATLIVIAPTVALAGIAGSWLFYVQHQYEGAYWADRKDWSYNAAALLGSSHYDLPRILQWFTGNIGLHHIHHLCSLIPNYRLQECYDASPELQALPKLSIRDSLKTPGMALWDEQSRRMVGFSAVQ</sequence>
<keyword evidence="1" id="KW-0812">Transmembrane</keyword>
<protein>
    <submittedName>
        <fullName evidence="3">Beta-carotene ketolase</fullName>
    </submittedName>
</protein>
<keyword evidence="1" id="KW-0472">Membrane</keyword>
<feature type="transmembrane region" description="Helical" evidence="1">
    <location>
        <begin position="67"/>
        <end position="85"/>
    </location>
</feature>
<dbReference type="CDD" id="cd03507">
    <property type="entry name" value="Delta12-FADS-like"/>
    <property type="match status" value="1"/>
</dbReference>
<feature type="transmembrane region" description="Helical" evidence="1">
    <location>
        <begin position="41"/>
        <end position="61"/>
    </location>
</feature>
<accession>A0A3B0RVH3</accession>
<dbReference type="AlphaFoldDB" id="A0A3B0RVH3"/>
<evidence type="ECO:0000313" key="3">
    <source>
        <dbReference type="EMBL" id="VAV95462.1"/>
    </source>
</evidence>
<dbReference type="Pfam" id="PF00487">
    <property type="entry name" value="FA_desaturase"/>
    <property type="match status" value="1"/>
</dbReference>
<evidence type="ECO:0000256" key="1">
    <source>
        <dbReference type="SAM" id="Phobius"/>
    </source>
</evidence>
<dbReference type="InterPro" id="IPR005804">
    <property type="entry name" value="FA_desaturase_dom"/>
</dbReference>
<dbReference type="PANTHER" id="PTHR19353">
    <property type="entry name" value="FATTY ACID DESATURASE 2"/>
    <property type="match status" value="1"/>
</dbReference>
<reference evidence="3" key="1">
    <citation type="submission" date="2018-06" db="EMBL/GenBank/DDBJ databases">
        <authorList>
            <person name="Zhirakovskaya E."/>
        </authorList>
    </citation>
    <scope>NUCLEOTIDE SEQUENCE</scope>
</reference>
<gene>
    <name evidence="3" type="ORF">MNBD_ALPHA05-1030</name>
</gene>
<name>A0A3B0RVH3_9ZZZZ</name>
<proteinExistence type="predicted"/>